<accession>A0A9P8K906</accession>
<proteinExistence type="inferred from homology"/>
<dbReference type="Pfam" id="PF25506">
    <property type="entry name" value="TIM-barrel_MTC6"/>
    <property type="match status" value="1"/>
</dbReference>
<dbReference type="EMBL" id="JAHFYH010000014">
    <property type="protein sequence ID" value="KAH0225570.1"/>
    <property type="molecule type" value="Genomic_DNA"/>
</dbReference>
<dbReference type="SUPFAM" id="SSF56436">
    <property type="entry name" value="C-type lectin-like"/>
    <property type="match status" value="1"/>
</dbReference>
<keyword evidence="10" id="KW-0812">Transmembrane</keyword>
<dbReference type="InterPro" id="IPR057530">
    <property type="entry name" value="TIM-barrel_MTC6"/>
</dbReference>
<evidence type="ECO:0000256" key="6">
    <source>
        <dbReference type="ARBA" id="ARBA00037941"/>
    </source>
</evidence>
<dbReference type="GO" id="GO:0047545">
    <property type="term" value="F:(S)-2-hydroxyglutarate dehydrogenase activity"/>
    <property type="evidence" value="ECO:0007669"/>
    <property type="project" value="UniProtKB-EC"/>
</dbReference>
<evidence type="ECO:0000313" key="13">
    <source>
        <dbReference type="EMBL" id="KAH0225570.1"/>
    </source>
</evidence>
<name>A0A9P8K906_AURME</name>
<keyword evidence="3" id="KW-0274">FAD</keyword>
<dbReference type="CDD" id="cd00037">
    <property type="entry name" value="CLECT"/>
    <property type="match status" value="1"/>
</dbReference>
<dbReference type="InterPro" id="IPR006076">
    <property type="entry name" value="FAD-dep_OxRdtase"/>
</dbReference>
<evidence type="ECO:0000256" key="5">
    <source>
        <dbReference type="ARBA" id="ARBA00036066"/>
    </source>
</evidence>
<dbReference type="EC" id="1.1.99.2" evidence="7"/>
<keyword evidence="10" id="KW-0472">Membrane</keyword>
<feature type="compositionally biased region" description="Low complexity" evidence="9">
    <location>
        <begin position="193"/>
        <end position="216"/>
    </location>
</feature>
<feature type="domain" description="FAD dependent oxidoreductase" evidence="11">
    <location>
        <begin position="666"/>
        <end position="1036"/>
    </location>
</feature>
<evidence type="ECO:0000259" key="12">
    <source>
        <dbReference type="Pfam" id="PF25506"/>
    </source>
</evidence>
<dbReference type="PANTHER" id="PTHR43104:SF4">
    <property type="entry name" value="L-2-HYDROXYGLUTARATE DEHYDROGENASE, MITOCHONDRIAL"/>
    <property type="match status" value="1"/>
</dbReference>
<evidence type="ECO:0000259" key="11">
    <source>
        <dbReference type="Pfam" id="PF01266"/>
    </source>
</evidence>
<evidence type="ECO:0000256" key="3">
    <source>
        <dbReference type="ARBA" id="ARBA00022827"/>
    </source>
</evidence>
<dbReference type="Gene3D" id="3.50.50.60">
    <property type="entry name" value="FAD/NAD(P)-binding domain"/>
    <property type="match status" value="1"/>
</dbReference>
<keyword evidence="2" id="KW-0285">Flavoprotein</keyword>
<reference evidence="13" key="1">
    <citation type="journal article" date="2021" name="J Fungi (Basel)">
        <title>Virulence traits and population genomics of the black yeast Aureobasidium melanogenum.</title>
        <authorList>
            <person name="Cernosa A."/>
            <person name="Sun X."/>
            <person name="Gostincar C."/>
            <person name="Fang C."/>
            <person name="Gunde-Cimerman N."/>
            <person name="Song Z."/>
        </authorList>
    </citation>
    <scope>NUCLEOTIDE SEQUENCE</scope>
    <source>
        <strain evidence="13">EXF-8016</strain>
    </source>
</reference>
<comment type="similarity">
    <text evidence="6">Belongs to the L2HGDH family.</text>
</comment>
<organism evidence="13 14">
    <name type="scientific">Aureobasidium melanogenum</name>
    <name type="common">Aureobasidium pullulans var. melanogenum</name>
    <dbReference type="NCBI Taxonomy" id="46634"/>
    <lineage>
        <taxon>Eukaryota</taxon>
        <taxon>Fungi</taxon>
        <taxon>Dikarya</taxon>
        <taxon>Ascomycota</taxon>
        <taxon>Pezizomycotina</taxon>
        <taxon>Dothideomycetes</taxon>
        <taxon>Dothideomycetidae</taxon>
        <taxon>Dothideales</taxon>
        <taxon>Saccotheciaceae</taxon>
        <taxon>Aureobasidium</taxon>
    </lineage>
</organism>
<keyword evidence="10" id="KW-1133">Transmembrane helix</keyword>
<feature type="compositionally biased region" description="Low complexity" evidence="9">
    <location>
        <begin position="109"/>
        <end position="126"/>
    </location>
</feature>
<evidence type="ECO:0000256" key="4">
    <source>
        <dbReference type="ARBA" id="ARBA00023002"/>
    </source>
</evidence>
<comment type="caution">
    <text evidence="13">The sequence shown here is derived from an EMBL/GenBank/DDBJ whole genome shotgun (WGS) entry which is preliminary data.</text>
</comment>
<sequence length="1042" mass="113140">MNSSYAPDLSTALSLTLYTALLSLRDVASRIPINYVTAPGVDLTPVCFSDQRYEDAAAQQCLSNLLALGFHRLIVDLYWDQSRQTWSLCPVELSTQGNSTSPINTGGYPSSLSTSSSSTSPSASLTEARVLGDTAEPSKRHVLRSSLINANDDKHQWGEIHARQTSEFSSESAAASITNAALTPATLASDVSSLTSGGSSAAMSQTSSAAQPSQTGHQIGGYSCTESIGINTLTNVLADYFEATENDLNATFKYLEFNVRLAAPFDNPTDTTNQADPERLPTFGNYISDLINSSLSSYLYTPAALRSERANLNQSWFAHDIDNPPIVEYMTTIPLDNGSALYTPDGWPSESIIMFLRALRIIAGIGSVDSQMQQYDFSADAETMFLPEYISSNIGTTLSSDGAVTSGCFYQPGNTTLSAVNSSWAISSNLPNMTALNTTAYAALDLSSCGISPILNKPLLDSLAIGNSTTYYRYVRESLWGWGVNEPGDSLTTGSTGRHCAVTNLSNDGLWEVADCTDEYHFICRRNNSLYDFSVSDDKARYYQGDEACDQDSSFTVPRTALENRYMIAAARDWLSRQTDLDGAPAVWLSINDIDTKNCWVNGVDTICPYRHEDRDGSKPEVVIPTVAGVIVLLLAILTILVKCAANRRNTRRRLKRGEGGWDYEVIGGGAVGLAIARRLQQHSPSASTVLIEQHKAVGTETSSRNSEVIHAGIYYGHDSLKTKLCVQGKEMLYELCAKHDIPHRNCGKWVVAQDATQAEAIEKVHEFASGIGVPTRFLSKEEAQRREPDVRAEAAVLESPTTGILDSHAYMTFLHGSFEYAGGDTALSAKVTRIEAPTPASSDWKIYTADPQDKNAETEPITAEILVNSAGLYACDINNMILPKERHMQPFYAKGNYFSYAAGHPKPSVLVYPAPVPGQGGLGTHLTLDMAGRVRFGPDVEWVDSPSDYTPTSDPARFRAAIVDIRKYLPGIDESAVALDYAGIRPKLGKLGAVGAGKGFQDFYIKKEEGYNGFVNLLGIESPGLTSSLAIAEQVYRLLYR</sequence>
<evidence type="ECO:0000256" key="8">
    <source>
        <dbReference type="ARBA" id="ARBA00041137"/>
    </source>
</evidence>
<dbReference type="OrthoDB" id="5573651at2759"/>
<evidence type="ECO:0000313" key="14">
    <source>
        <dbReference type="Proteomes" id="UP000767238"/>
    </source>
</evidence>
<dbReference type="Pfam" id="PF01266">
    <property type="entry name" value="DAO"/>
    <property type="match status" value="1"/>
</dbReference>
<feature type="domain" description="MTC6 partial TIM-barrel" evidence="12">
    <location>
        <begin position="13"/>
        <end position="480"/>
    </location>
</feature>
<comment type="catalytic activity">
    <reaction evidence="5">
        <text>(S)-2-hydroxyglutarate + A = 2-oxoglutarate + AH2</text>
        <dbReference type="Rhea" id="RHEA:21252"/>
        <dbReference type="ChEBI" id="CHEBI:13193"/>
        <dbReference type="ChEBI" id="CHEBI:16782"/>
        <dbReference type="ChEBI" id="CHEBI:16810"/>
        <dbReference type="ChEBI" id="CHEBI:17499"/>
        <dbReference type="EC" id="1.1.99.2"/>
    </reaction>
</comment>
<reference evidence="13" key="2">
    <citation type="submission" date="2021-08" db="EMBL/GenBank/DDBJ databases">
        <authorList>
            <person name="Gostincar C."/>
            <person name="Sun X."/>
            <person name="Song Z."/>
            <person name="Gunde-Cimerman N."/>
        </authorList>
    </citation>
    <scope>NUCLEOTIDE SEQUENCE</scope>
    <source>
        <strain evidence="13">EXF-8016</strain>
    </source>
</reference>
<gene>
    <name evidence="13" type="ORF">KCV03_g2855</name>
</gene>
<evidence type="ECO:0000256" key="7">
    <source>
        <dbReference type="ARBA" id="ARBA00038878"/>
    </source>
</evidence>
<protein>
    <recommendedName>
        <fullName evidence="8">L-2-hydroxyglutarate dehydrogenase, mitochondrial</fullName>
        <ecNumber evidence="7">1.1.99.2</ecNumber>
    </recommendedName>
</protein>
<feature type="transmembrane region" description="Helical" evidence="10">
    <location>
        <begin position="622"/>
        <end position="646"/>
    </location>
</feature>
<dbReference type="Proteomes" id="UP000767238">
    <property type="component" value="Unassembled WGS sequence"/>
</dbReference>
<evidence type="ECO:0000256" key="10">
    <source>
        <dbReference type="SAM" id="Phobius"/>
    </source>
</evidence>
<dbReference type="SUPFAM" id="SSF51905">
    <property type="entry name" value="FAD/NAD(P)-binding domain"/>
    <property type="match status" value="1"/>
</dbReference>
<feature type="region of interest" description="Disordered" evidence="9">
    <location>
        <begin position="193"/>
        <end position="218"/>
    </location>
</feature>
<comment type="cofactor">
    <cofactor evidence="1">
        <name>FAD</name>
        <dbReference type="ChEBI" id="CHEBI:57692"/>
    </cofactor>
</comment>
<dbReference type="Gene3D" id="3.30.9.10">
    <property type="entry name" value="D-Amino Acid Oxidase, subunit A, domain 2"/>
    <property type="match status" value="1"/>
</dbReference>
<feature type="compositionally biased region" description="Polar residues" evidence="9">
    <location>
        <begin position="99"/>
        <end position="108"/>
    </location>
</feature>
<feature type="non-terminal residue" evidence="13">
    <location>
        <position position="1042"/>
    </location>
</feature>
<dbReference type="InterPro" id="IPR036188">
    <property type="entry name" value="FAD/NAD-bd_sf"/>
</dbReference>
<dbReference type="InterPro" id="IPR016187">
    <property type="entry name" value="CTDL_fold"/>
</dbReference>
<evidence type="ECO:0000256" key="2">
    <source>
        <dbReference type="ARBA" id="ARBA00022630"/>
    </source>
</evidence>
<dbReference type="AlphaFoldDB" id="A0A9P8K906"/>
<evidence type="ECO:0000256" key="9">
    <source>
        <dbReference type="SAM" id="MobiDB-lite"/>
    </source>
</evidence>
<dbReference type="PANTHER" id="PTHR43104">
    <property type="entry name" value="L-2-HYDROXYGLUTARATE DEHYDROGENASE, MITOCHONDRIAL"/>
    <property type="match status" value="1"/>
</dbReference>
<keyword evidence="4" id="KW-0560">Oxidoreductase</keyword>
<evidence type="ECO:0000256" key="1">
    <source>
        <dbReference type="ARBA" id="ARBA00001974"/>
    </source>
</evidence>
<feature type="region of interest" description="Disordered" evidence="9">
    <location>
        <begin position="99"/>
        <end position="138"/>
    </location>
</feature>